<reference evidence="2 3" key="1">
    <citation type="submission" date="2023-03" db="EMBL/GenBank/DDBJ databases">
        <title>High recombination rates correlate with genetic variation in Cardiocondyla obscurior ants.</title>
        <authorList>
            <person name="Errbii M."/>
        </authorList>
    </citation>
    <scope>NUCLEOTIDE SEQUENCE [LARGE SCALE GENOMIC DNA]</scope>
    <source>
        <strain evidence="2">Alpha-2009</strain>
        <tissue evidence="2">Whole body</tissue>
    </source>
</reference>
<dbReference type="Proteomes" id="UP001430953">
    <property type="component" value="Unassembled WGS sequence"/>
</dbReference>
<feature type="region of interest" description="Disordered" evidence="1">
    <location>
        <begin position="84"/>
        <end position="103"/>
    </location>
</feature>
<dbReference type="AlphaFoldDB" id="A0AAW2FGN3"/>
<evidence type="ECO:0000256" key="1">
    <source>
        <dbReference type="SAM" id="MobiDB-lite"/>
    </source>
</evidence>
<organism evidence="2 3">
    <name type="scientific">Cardiocondyla obscurior</name>
    <dbReference type="NCBI Taxonomy" id="286306"/>
    <lineage>
        <taxon>Eukaryota</taxon>
        <taxon>Metazoa</taxon>
        <taxon>Ecdysozoa</taxon>
        <taxon>Arthropoda</taxon>
        <taxon>Hexapoda</taxon>
        <taxon>Insecta</taxon>
        <taxon>Pterygota</taxon>
        <taxon>Neoptera</taxon>
        <taxon>Endopterygota</taxon>
        <taxon>Hymenoptera</taxon>
        <taxon>Apocrita</taxon>
        <taxon>Aculeata</taxon>
        <taxon>Formicoidea</taxon>
        <taxon>Formicidae</taxon>
        <taxon>Myrmicinae</taxon>
        <taxon>Cardiocondyla</taxon>
    </lineage>
</organism>
<protein>
    <submittedName>
        <fullName evidence="2">Uncharacterized protein</fullName>
    </submittedName>
</protein>
<accession>A0AAW2FGN3</accession>
<keyword evidence="3" id="KW-1185">Reference proteome</keyword>
<sequence>MTDSGNEDSVTELNTQLNKSMVLMEDAVDMPSSNHKRKSITINTEAQPSKKPKSPAKSRRSILKKPNKSFDENSTADEDVEINGDINRSTETKFNESSQSTRILSRPRTLEDIAQKETLNEENVSSTFNLEDLSDSEEFWIMDIPRLINPQELCGQTIVFDDKAKFKIKDERYCIASRNINHHVTCIFNSKKGTPQYKTVNVKPVGFLTVRRKLSGAPEVKPVSTESTSVQFPSNLKTRHPLLGVIRERKRRSKKFKAC</sequence>
<evidence type="ECO:0000313" key="2">
    <source>
        <dbReference type="EMBL" id="KAL0113097.1"/>
    </source>
</evidence>
<evidence type="ECO:0000313" key="3">
    <source>
        <dbReference type="Proteomes" id="UP001430953"/>
    </source>
</evidence>
<dbReference type="EMBL" id="JADYXP020000012">
    <property type="protein sequence ID" value="KAL0113097.1"/>
    <property type="molecule type" value="Genomic_DNA"/>
</dbReference>
<proteinExistence type="predicted"/>
<comment type="caution">
    <text evidence="2">The sequence shown here is derived from an EMBL/GenBank/DDBJ whole genome shotgun (WGS) entry which is preliminary data.</text>
</comment>
<gene>
    <name evidence="2" type="ORF">PUN28_012365</name>
</gene>
<feature type="region of interest" description="Disordered" evidence="1">
    <location>
        <begin position="24"/>
        <end position="76"/>
    </location>
</feature>
<feature type="compositionally biased region" description="Basic residues" evidence="1">
    <location>
        <begin position="50"/>
        <end position="67"/>
    </location>
</feature>
<name>A0AAW2FGN3_9HYME</name>